<keyword evidence="5" id="KW-1185">Reference proteome</keyword>
<sequence>MITESRRRAFLNAMQITTWLPRAELPFAAPSRPELLQIVETVSAPAPVVELRPTPQPSRSTAPEPAAAATAASASPAADAVRSVMPRIAVPEPKKPAAKAREAQVVAAEQKAAVPPPRFALQLLRAGNVLLLVELPTGESFQSRDPAYILLKDLLRAARLPDSPQQVGDGEPIRWPLLHRGSLDQGGEAARDYVQGVVAAELEQMGCACLWLIGSPALRFAGEVEADACYRELTIEGLGVALTMPGLEQLMEQPGSKAQLWRAMRRSMPRWVIGLSGSTSSVHE</sequence>
<dbReference type="AlphaFoldDB" id="A0A365PPK4"/>
<feature type="compositionally biased region" description="Low complexity" evidence="1">
    <location>
        <begin position="57"/>
        <end position="75"/>
    </location>
</feature>
<dbReference type="RefSeq" id="WP_128121760.1">
    <property type="nucleotide sequence ID" value="NZ_CP076683.1"/>
</dbReference>
<reference evidence="3 4" key="1">
    <citation type="submission" date="2018-06" db="EMBL/GenBank/DDBJ databases">
        <title>Whole genome sequencing of four bacterial strains from South Shetland trench revealing bio-synthetic gene clusters.</title>
        <authorList>
            <person name="Abdel-Mageed W.M."/>
            <person name="Lehri B."/>
            <person name="Jarmusch S.A."/>
            <person name="Miranda K."/>
            <person name="Goodfellow M."/>
            <person name="Jaspars M."/>
            <person name="Karlyshev A.V."/>
        </authorList>
    </citation>
    <scope>NUCLEOTIDE SEQUENCE [LARGE SCALE GENOMIC DNA]</scope>
    <source>
        <strain evidence="3 4">SST2</strain>
    </source>
</reference>
<evidence type="ECO:0000313" key="5">
    <source>
        <dbReference type="Proteomes" id="UP000683436"/>
    </source>
</evidence>
<dbReference type="EMBL" id="CP076683">
    <property type="protein sequence ID" value="QWV18974.1"/>
    <property type="molecule type" value="Genomic_DNA"/>
</dbReference>
<evidence type="ECO:0000313" key="4">
    <source>
        <dbReference type="Proteomes" id="UP000252554"/>
    </source>
</evidence>
<gene>
    <name evidence="3" type="ORF">DQ403_20620</name>
    <name evidence="2" type="ORF">KQ248_10175</name>
</gene>
<name>A0A365PPK4_9GAMM</name>
<evidence type="ECO:0000313" key="3">
    <source>
        <dbReference type="EMBL" id="RBA52374.1"/>
    </source>
</evidence>
<dbReference type="Proteomes" id="UP000683436">
    <property type="component" value="Chromosome"/>
</dbReference>
<dbReference type="Proteomes" id="UP000252554">
    <property type="component" value="Unassembled WGS sequence"/>
</dbReference>
<organism evidence="3 4">
    <name type="scientific">Stutzerimonas zhaodongensis</name>
    <dbReference type="NCBI Taxonomy" id="1176257"/>
    <lineage>
        <taxon>Bacteria</taxon>
        <taxon>Pseudomonadati</taxon>
        <taxon>Pseudomonadota</taxon>
        <taxon>Gammaproteobacteria</taxon>
        <taxon>Pseudomonadales</taxon>
        <taxon>Pseudomonadaceae</taxon>
        <taxon>Stutzerimonas</taxon>
    </lineage>
</organism>
<reference evidence="2 5" key="2">
    <citation type="submission" date="2021-06" db="EMBL/GenBank/DDBJ databases">
        <title>Microbial metabolic specificity influences pelagic lipid remineralization.</title>
        <authorList>
            <person name="Behrendt L."/>
            <person name="Hunter J.E."/>
            <person name="Alcolombri U."/>
            <person name="Smriga S."/>
            <person name="Mincer T."/>
            <person name="Lowenstein D.P."/>
            <person name="Peaudecerf F.J."/>
            <person name="Fernandez V.I."/>
            <person name="Fredricks H."/>
            <person name="Almblad H."/>
            <person name="Harrison J.J."/>
            <person name="Stocker R."/>
            <person name="Van Mooy B.A.S."/>
        </authorList>
    </citation>
    <scope>NUCLEOTIDE SEQUENCE [LARGE SCALE GENOMIC DNA]</scope>
    <source>
        <strain evidence="2 5">A252</strain>
    </source>
</reference>
<feature type="region of interest" description="Disordered" evidence="1">
    <location>
        <begin position="49"/>
        <end position="75"/>
    </location>
</feature>
<evidence type="ECO:0000313" key="2">
    <source>
        <dbReference type="EMBL" id="QWV18974.1"/>
    </source>
</evidence>
<protein>
    <submittedName>
        <fullName evidence="3">Energy transducer TonB</fullName>
    </submittedName>
</protein>
<dbReference type="EMBL" id="QNTV01000024">
    <property type="protein sequence ID" value="RBA52374.1"/>
    <property type="molecule type" value="Genomic_DNA"/>
</dbReference>
<proteinExistence type="predicted"/>
<evidence type="ECO:0000256" key="1">
    <source>
        <dbReference type="SAM" id="MobiDB-lite"/>
    </source>
</evidence>
<accession>A0A365PPK4</accession>